<evidence type="ECO:0000256" key="5">
    <source>
        <dbReference type="ARBA" id="ARBA00023186"/>
    </source>
</evidence>
<proteinExistence type="inferred from homology"/>
<dbReference type="GO" id="GO:0044780">
    <property type="term" value="P:bacterial-type flagellum assembly"/>
    <property type="evidence" value="ECO:0007669"/>
    <property type="project" value="InterPro"/>
</dbReference>
<dbReference type="Proteomes" id="UP000471147">
    <property type="component" value="Unassembled WGS sequence"/>
</dbReference>
<dbReference type="CDD" id="cd16098">
    <property type="entry name" value="FliS"/>
    <property type="match status" value="1"/>
</dbReference>
<organism evidence="6 7">
    <name type="scientific">Sphingorhabdus profundilacus</name>
    <dbReference type="NCBI Taxonomy" id="2509718"/>
    <lineage>
        <taxon>Bacteria</taxon>
        <taxon>Pseudomonadati</taxon>
        <taxon>Pseudomonadota</taxon>
        <taxon>Alphaproteobacteria</taxon>
        <taxon>Sphingomonadales</taxon>
        <taxon>Sphingomonadaceae</taxon>
        <taxon>Sphingorhabdus</taxon>
    </lineage>
</organism>
<keyword evidence="4" id="KW-1005">Bacterial flagellum biogenesis</keyword>
<comment type="subcellular location">
    <subcellularLocation>
        <location evidence="1">Cytoplasm</location>
        <location evidence="1">Cytosol</location>
    </subcellularLocation>
</comment>
<dbReference type="InterPro" id="IPR003713">
    <property type="entry name" value="FliS"/>
</dbReference>
<keyword evidence="6" id="KW-0966">Cell projection</keyword>
<dbReference type="Pfam" id="PF02561">
    <property type="entry name" value="FliS"/>
    <property type="match status" value="1"/>
</dbReference>
<comment type="caution">
    <text evidence="6">The sequence shown here is derived from an EMBL/GenBank/DDBJ whole genome shotgun (WGS) entry which is preliminary data.</text>
</comment>
<evidence type="ECO:0000313" key="7">
    <source>
        <dbReference type="Proteomes" id="UP000471147"/>
    </source>
</evidence>
<keyword evidence="7" id="KW-1185">Reference proteome</keyword>
<evidence type="ECO:0000256" key="3">
    <source>
        <dbReference type="ARBA" id="ARBA00022490"/>
    </source>
</evidence>
<dbReference type="EMBL" id="SDWJ01000002">
    <property type="protein sequence ID" value="MVZ98661.1"/>
    <property type="molecule type" value="Genomic_DNA"/>
</dbReference>
<dbReference type="Gene3D" id="1.20.120.340">
    <property type="entry name" value="Flagellar protein FliS"/>
    <property type="match status" value="1"/>
</dbReference>
<dbReference type="PANTHER" id="PTHR34773:SF1">
    <property type="entry name" value="FLAGELLAR SECRETION CHAPERONE FLIS"/>
    <property type="match status" value="1"/>
</dbReference>
<gene>
    <name evidence="6" type="ORF">EUU23_13275</name>
</gene>
<evidence type="ECO:0000256" key="1">
    <source>
        <dbReference type="ARBA" id="ARBA00004514"/>
    </source>
</evidence>
<keyword evidence="3" id="KW-0963">Cytoplasm</keyword>
<keyword evidence="6" id="KW-0969">Cilium</keyword>
<comment type="similarity">
    <text evidence="2">Belongs to the FliS family.</text>
</comment>
<evidence type="ECO:0000256" key="4">
    <source>
        <dbReference type="ARBA" id="ARBA00022795"/>
    </source>
</evidence>
<accession>A0A6I4M055</accession>
<dbReference type="InterPro" id="IPR036584">
    <property type="entry name" value="FliS_sf"/>
</dbReference>
<reference evidence="6 7" key="1">
    <citation type="submission" date="2019-01" db="EMBL/GenBank/DDBJ databases">
        <title>Sphingorhabdus lacus sp.nov., isolated from an oligotrophic freshwater lake.</title>
        <authorList>
            <person name="Park M."/>
        </authorList>
    </citation>
    <scope>NUCLEOTIDE SEQUENCE [LARGE SCALE GENOMIC DNA]</scope>
    <source>
        <strain evidence="6 7">IMCC26285</strain>
    </source>
</reference>
<evidence type="ECO:0000256" key="2">
    <source>
        <dbReference type="ARBA" id="ARBA00008787"/>
    </source>
</evidence>
<dbReference type="GO" id="GO:0005829">
    <property type="term" value="C:cytosol"/>
    <property type="evidence" value="ECO:0007669"/>
    <property type="project" value="UniProtKB-SubCell"/>
</dbReference>
<dbReference type="GO" id="GO:0071973">
    <property type="term" value="P:bacterial-type flagellum-dependent cell motility"/>
    <property type="evidence" value="ECO:0007669"/>
    <property type="project" value="TreeGrafter"/>
</dbReference>
<evidence type="ECO:0000313" key="6">
    <source>
        <dbReference type="EMBL" id="MVZ98661.1"/>
    </source>
</evidence>
<protein>
    <submittedName>
        <fullName evidence="6">Flagellar protein FliS</fullName>
    </submittedName>
</protein>
<dbReference type="PANTHER" id="PTHR34773">
    <property type="entry name" value="FLAGELLAR SECRETION CHAPERONE FLIS"/>
    <property type="match status" value="1"/>
</dbReference>
<keyword evidence="6" id="KW-0282">Flagellum</keyword>
<dbReference type="SUPFAM" id="SSF101116">
    <property type="entry name" value="Flagellar export chaperone FliS"/>
    <property type="match status" value="1"/>
</dbReference>
<name>A0A6I4M055_9SPHN</name>
<keyword evidence="5" id="KW-0143">Chaperone</keyword>
<sequence>MMQPRTHPAIASQHYRMLELKSRVESASPHGLVGLLYEELIRSLDLALFAARKGHDLSGNSHVAKAISILVALEGSIDFDAGGELAATLARVYSACRKGLNEATKNKDEQKLSEVRDAIGDIYYAWQALQPA</sequence>
<dbReference type="AlphaFoldDB" id="A0A6I4M055"/>